<dbReference type="AlphaFoldDB" id="A0AAN7WML8"/>
<dbReference type="Gene3D" id="3.90.79.10">
    <property type="entry name" value="Nucleoside Triphosphate Pyrophosphohydrolase"/>
    <property type="match status" value="1"/>
</dbReference>
<dbReference type="InterPro" id="IPR021757">
    <property type="entry name" value="Ribosomal_mL46_N"/>
</dbReference>
<sequence length="252" mass="29575">MATKVPQTIRAALILARSPIVVPDLTKFESQYIKYKYELEKRLMWTFPAYYYFKKGTMSEYKFQIAQKKPISKQPGVWYPQGIPDIRHGRERSTKQEVIIPKDENPANDTSISRPVVKNSIITKADESNDTTSLERQLRKTLYLLVKIKPNDEWKFPSFEVNSDYALHEVAESGLRDIGGSKINTWTVSRKPVKVLKDKNDESLEFFIKSRILTGEFVPKMKDIEFKWLTRDEIKDFVKKDYYDNTEFLLDK</sequence>
<dbReference type="PANTHER" id="PTHR13124:SF12">
    <property type="entry name" value="LARGE RIBOSOMAL SUBUNIT PROTEIN ML46"/>
    <property type="match status" value="1"/>
</dbReference>
<proteinExistence type="inferred from homology"/>
<evidence type="ECO:0000256" key="4">
    <source>
        <dbReference type="ARBA" id="ARBA00022980"/>
    </source>
</evidence>
<evidence type="ECO:0000256" key="3">
    <source>
        <dbReference type="ARBA" id="ARBA00022946"/>
    </source>
</evidence>
<evidence type="ECO:0000256" key="2">
    <source>
        <dbReference type="ARBA" id="ARBA00009070"/>
    </source>
</evidence>
<dbReference type="InterPro" id="IPR040008">
    <property type="entry name" value="Ribosomal_mL46"/>
</dbReference>
<evidence type="ECO:0000313" key="10">
    <source>
        <dbReference type="Proteomes" id="UP001306508"/>
    </source>
</evidence>
<protein>
    <recommendedName>
        <fullName evidence="7">Large ribosomal subunit protein mL46</fullName>
    </recommendedName>
</protein>
<dbReference type="Proteomes" id="UP001306508">
    <property type="component" value="Unassembled WGS sequence"/>
</dbReference>
<dbReference type="InterPro" id="IPR033650">
    <property type="entry name" value="Ribosomal_mL46_NUDIX"/>
</dbReference>
<comment type="subcellular location">
    <subcellularLocation>
        <location evidence="1">Mitochondrion</location>
    </subcellularLocation>
</comment>
<dbReference type="PANTHER" id="PTHR13124">
    <property type="entry name" value="39S RIBOSOMAL PROTEIN L46, MITOCHONDRIAL PRECURSOR-RELATED"/>
    <property type="match status" value="1"/>
</dbReference>
<feature type="domain" description="Large ribosomal subunit protein mL46 N-terminal" evidence="8">
    <location>
        <begin position="8"/>
        <end position="126"/>
    </location>
</feature>
<evidence type="ECO:0000313" key="9">
    <source>
        <dbReference type="EMBL" id="KAK5780595.1"/>
    </source>
</evidence>
<name>A0AAN7WML8_9SACH</name>
<evidence type="ECO:0000256" key="1">
    <source>
        <dbReference type="ARBA" id="ARBA00004173"/>
    </source>
</evidence>
<accession>A0AAN7WML8</accession>
<keyword evidence="5" id="KW-0496">Mitochondrion</keyword>
<keyword evidence="3" id="KW-0809">Transit peptide</keyword>
<keyword evidence="10" id="KW-1185">Reference proteome</keyword>
<dbReference type="Pfam" id="PF11788">
    <property type="entry name" value="MRP-L46"/>
    <property type="match status" value="1"/>
</dbReference>
<comment type="similarity">
    <text evidence="2">Belongs to the mitochondrion-specific ribosomal protein mL46 family.</text>
</comment>
<evidence type="ECO:0000259" key="8">
    <source>
        <dbReference type="Pfam" id="PF11788"/>
    </source>
</evidence>
<keyword evidence="6" id="KW-0687">Ribonucleoprotein</keyword>
<dbReference type="EMBL" id="JAWIZZ010000040">
    <property type="protein sequence ID" value="KAK5780595.1"/>
    <property type="molecule type" value="Genomic_DNA"/>
</dbReference>
<evidence type="ECO:0000256" key="6">
    <source>
        <dbReference type="ARBA" id="ARBA00023274"/>
    </source>
</evidence>
<dbReference type="GO" id="GO:0005762">
    <property type="term" value="C:mitochondrial large ribosomal subunit"/>
    <property type="evidence" value="ECO:0007669"/>
    <property type="project" value="TreeGrafter"/>
</dbReference>
<dbReference type="GO" id="GO:0003735">
    <property type="term" value="F:structural constituent of ribosome"/>
    <property type="evidence" value="ECO:0007669"/>
    <property type="project" value="InterPro"/>
</dbReference>
<gene>
    <name evidence="9" type="ORF">RI543_001717</name>
</gene>
<dbReference type="CDD" id="cd04661">
    <property type="entry name" value="NUDIX_MRP_L46"/>
    <property type="match status" value="1"/>
</dbReference>
<comment type="caution">
    <text evidence="9">The sequence shown here is derived from an EMBL/GenBank/DDBJ whole genome shotgun (WGS) entry which is preliminary data.</text>
</comment>
<organism evidence="9 10">
    <name type="scientific">Arxiozyma heterogenica</name>
    <dbReference type="NCBI Taxonomy" id="278026"/>
    <lineage>
        <taxon>Eukaryota</taxon>
        <taxon>Fungi</taxon>
        <taxon>Dikarya</taxon>
        <taxon>Ascomycota</taxon>
        <taxon>Saccharomycotina</taxon>
        <taxon>Saccharomycetes</taxon>
        <taxon>Saccharomycetales</taxon>
        <taxon>Saccharomycetaceae</taxon>
        <taxon>Arxiozyma</taxon>
    </lineage>
</organism>
<evidence type="ECO:0000256" key="7">
    <source>
        <dbReference type="ARBA" id="ARBA00035190"/>
    </source>
</evidence>
<reference evidence="10" key="1">
    <citation type="submission" date="2023-07" db="EMBL/GenBank/DDBJ databases">
        <title>A draft genome of Kazachstania heterogenica Y-27499.</title>
        <authorList>
            <person name="Donic C."/>
            <person name="Kralova J.S."/>
            <person name="Fidel L."/>
            <person name="Ben-Dor S."/>
            <person name="Jung S."/>
        </authorList>
    </citation>
    <scope>NUCLEOTIDE SEQUENCE [LARGE SCALE GENOMIC DNA]</scope>
    <source>
        <strain evidence="10">Y27499</strain>
    </source>
</reference>
<keyword evidence="4" id="KW-0689">Ribosomal protein</keyword>
<evidence type="ECO:0000256" key="5">
    <source>
        <dbReference type="ARBA" id="ARBA00023128"/>
    </source>
</evidence>